<organism evidence="1 2">
    <name type="scientific">Amedibacterium intestinale</name>
    <dbReference type="NCBI Taxonomy" id="2583452"/>
    <lineage>
        <taxon>Bacteria</taxon>
        <taxon>Bacillati</taxon>
        <taxon>Bacillota</taxon>
        <taxon>Erysipelotrichia</taxon>
        <taxon>Erysipelotrichales</taxon>
        <taxon>Erysipelotrichaceae</taxon>
        <taxon>Amedibacterium</taxon>
    </lineage>
</organism>
<name>A0A6N4THY5_9FIRM</name>
<accession>A0A6N4THY5</accession>
<reference evidence="2" key="1">
    <citation type="submission" date="2019-05" db="EMBL/GenBank/DDBJ databases">
        <title>Complete genome sequencing of Absiella argi strain JCM 30884.</title>
        <authorList>
            <person name="Sakamoto M."/>
            <person name="Murakami T."/>
            <person name="Mori H."/>
        </authorList>
    </citation>
    <scope>NUCLEOTIDE SEQUENCE [LARGE SCALE GENOMIC DNA]</scope>
    <source>
        <strain evidence="2">JCM 30884</strain>
    </source>
</reference>
<evidence type="ECO:0000313" key="2">
    <source>
        <dbReference type="Proteomes" id="UP000464754"/>
    </source>
</evidence>
<gene>
    <name evidence="1" type="ORF">Aargi30884_12300</name>
</gene>
<dbReference type="KEGG" id="aarg:Aargi30884_12300"/>
<dbReference type="AlphaFoldDB" id="A0A6N4THY5"/>
<evidence type="ECO:0008006" key="3">
    <source>
        <dbReference type="Google" id="ProtNLM"/>
    </source>
</evidence>
<dbReference type="RefSeq" id="WP_115715472.1">
    <property type="nucleotide sequence ID" value="NZ_AP019695.1"/>
</dbReference>
<keyword evidence="2" id="KW-1185">Reference proteome</keyword>
<proteinExistence type="predicted"/>
<dbReference type="EMBL" id="AP019695">
    <property type="protein sequence ID" value="BBK22327.1"/>
    <property type="molecule type" value="Genomic_DNA"/>
</dbReference>
<evidence type="ECO:0000313" key="1">
    <source>
        <dbReference type="EMBL" id="BBK22327.1"/>
    </source>
</evidence>
<sequence>MKPKKENVRTLPFKEEDIRYVIMNPKQHNIRKYKEYRKLDEQNWIEDYGDGAIEQFTIIKNTSKKIVLKNYPVGSSSKKVYTTSFTFHPNTDGTCTLEILLDLKKGNIFRQITYLFDALTNMEEYYDNMFKKISYECSKIAEPVTADK</sequence>
<dbReference type="Proteomes" id="UP000464754">
    <property type="component" value="Chromosome"/>
</dbReference>
<protein>
    <recommendedName>
        <fullName evidence="3">DUF3284 domain-containing protein</fullName>
    </recommendedName>
</protein>